<protein>
    <submittedName>
        <fullName evidence="1">21877_t:CDS:1</fullName>
    </submittedName>
</protein>
<evidence type="ECO:0000313" key="1">
    <source>
        <dbReference type="EMBL" id="CAG8798229.1"/>
    </source>
</evidence>
<accession>A0A9N9JVK7</accession>
<proteinExistence type="predicted"/>
<feature type="non-terminal residue" evidence="1">
    <location>
        <position position="1"/>
    </location>
</feature>
<dbReference type="EMBL" id="CAJVQA010029979">
    <property type="protein sequence ID" value="CAG8798229.1"/>
    <property type="molecule type" value="Genomic_DNA"/>
</dbReference>
<keyword evidence="2" id="KW-1185">Reference proteome</keyword>
<dbReference type="AlphaFoldDB" id="A0A9N9JVK7"/>
<comment type="caution">
    <text evidence="1">The sequence shown here is derived from an EMBL/GenBank/DDBJ whole genome shotgun (WGS) entry which is preliminary data.</text>
</comment>
<dbReference type="Proteomes" id="UP000789759">
    <property type="component" value="Unassembled WGS sequence"/>
</dbReference>
<name>A0A9N9JVK7_9GLOM</name>
<reference evidence="1" key="1">
    <citation type="submission" date="2021-06" db="EMBL/GenBank/DDBJ databases">
        <authorList>
            <person name="Kallberg Y."/>
            <person name="Tangrot J."/>
            <person name="Rosling A."/>
        </authorList>
    </citation>
    <scope>NUCLEOTIDE SEQUENCE</scope>
    <source>
        <strain evidence="1">FL966</strain>
    </source>
</reference>
<evidence type="ECO:0000313" key="2">
    <source>
        <dbReference type="Proteomes" id="UP000789759"/>
    </source>
</evidence>
<organism evidence="1 2">
    <name type="scientific">Cetraspora pellucida</name>
    <dbReference type="NCBI Taxonomy" id="1433469"/>
    <lineage>
        <taxon>Eukaryota</taxon>
        <taxon>Fungi</taxon>
        <taxon>Fungi incertae sedis</taxon>
        <taxon>Mucoromycota</taxon>
        <taxon>Glomeromycotina</taxon>
        <taxon>Glomeromycetes</taxon>
        <taxon>Diversisporales</taxon>
        <taxon>Gigasporaceae</taxon>
        <taxon>Cetraspora</taxon>
    </lineage>
</organism>
<gene>
    <name evidence="1" type="ORF">CPELLU_LOCUS17505</name>
</gene>
<sequence length="93" mass="10258">SDAMNSVSDTMSNSNQLINNFESNFFTTSDALSSASDTISSSDQSIVTSEIELQETKTECAQSIVEDNGINFQPLSGEYDPYFKNFTEMSLFI</sequence>
<dbReference type="OrthoDB" id="10492077at2759"/>